<reference evidence="1 2" key="1">
    <citation type="submission" date="2017-09" db="EMBL/GenBank/DDBJ databases">
        <title>Large-scale bioinformatics analysis of Bacillus genomes uncovers conserved roles of natural products in bacterial physiology.</title>
        <authorList>
            <consortium name="Agbiome Team Llc"/>
            <person name="Bleich R.M."/>
            <person name="Grubbs K.J."/>
            <person name="Santa Maria K.C."/>
            <person name="Allen S.E."/>
            <person name="Farag S."/>
            <person name="Shank E.A."/>
            <person name="Bowers A."/>
        </authorList>
    </citation>
    <scope>NUCLEOTIDE SEQUENCE [LARGE SCALE GENOMIC DNA]</scope>
    <source>
        <strain evidence="1 2">AFS050027</strain>
    </source>
</reference>
<organism evidence="1 2">
    <name type="scientific">Bacillus cereus</name>
    <dbReference type="NCBI Taxonomy" id="1396"/>
    <lineage>
        <taxon>Bacteria</taxon>
        <taxon>Bacillati</taxon>
        <taxon>Bacillota</taxon>
        <taxon>Bacilli</taxon>
        <taxon>Bacillales</taxon>
        <taxon>Bacillaceae</taxon>
        <taxon>Bacillus</taxon>
        <taxon>Bacillus cereus group</taxon>
    </lineage>
</organism>
<dbReference type="Proteomes" id="UP000223777">
    <property type="component" value="Unassembled WGS sequence"/>
</dbReference>
<evidence type="ECO:0000313" key="1">
    <source>
        <dbReference type="EMBL" id="PGO29289.1"/>
    </source>
</evidence>
<sequence length="363" mass="42099">MLQAVQPWDITKGTNFYFTYTGHRQALKNHLFITDVKTGEIAYSFEWSSFEKTHPIAPNVLVNGKEYKAKLRVKFADGSYSEFSNEITFRTFATPVLDIISIDGQGYVYNRDVTFVAVYSQKDSEKVKTYKFSLFNESEDLIKHYPVREHSVGAELSELIKDLEKSKGYFIECSIETVNGMTYTHRERFIPMYLVPAVNGVILTENDEDEGFVRIKANLKQIVGNQIRPKPPAKLVKYDGTDNDDDDYDSDNYDYIDNEWIIIPKDKPLMFHGLEMNRASDFVMKIWCKNLPNDKMFVEISPIENQGIGIQLWKYADRIVVVKEYKNITSRHRSNILVLPNNASYMVYLKVIEHRIDVSVQIL</sequence>
<protein>
    <submittedName>
        <fullName evidence="1">Uncharacterized protein</fullName>
    </submittedName>
</protein>
<name>A0A2A7FNU8_BACCE</name>
<dbReference type="AlphaFoldDB" id="A0A2A7FNU8"/>
<accession>A0A2A7FNU8</accession>
<gene>
    <name evidence="1" type="ORF">CN984_12295</name>
</gene>
<proteinExistence type="predicted"/>
<evidence type="ECO:0000313" key="2">
    <source>
        <dbReference type="Proteomes" id="UP000223777"/>
    </source>
</evidence>
<comment type="caution">
    <text evidence="1">The sequence shown here is derived from an EMBL/GenBank/DDBJ whole genome shotgun (WGS) entry which is preliminary data.</text>
</comment>
<dbReference type="EMBL" id="NUIL01000015">
    <property type="protein sequence ID" value="PGO29289.1"/>
    <property type="molecule type" value="Genomic_DNA"/>
</dbReference>